<proteinExistence type="predicted"/>
<feature type="coiled-coil region" evidence="4">
    <location>
        <begin position="56"/>
        <end position="175"/>
    </location>
</feature>
<dbReference type="GeneTree" id="ENSGT00940000164045"/>
<feature type="region of interest" description="Disordered" evidence="5">
    <location>
        <begin position="1"/>
        <end position="26"/>
    </location>
</feature>
<feature type="region of interest" description="Disordered" evidence="5">
    <location>
        <begin position="459"/>
        <end position="519"/>
    </location>
</feature>
<name>A0A4W3JFM9_CALMI</name>
<feature type="compositionally biased region" description="Basic residues" evidence="5">
    <location>
        <begin position="607"/>
        <end position="618"/>
    </location>
</feature>
<accession>A0A4W3JFM9</accession>
<feature type="region of interest" description="Disordered" evidence="5">
    <location>
        <begin position="361"/>
        <end position="432"/>
    </location>
</feature>
<dbReference type="Ensembl" id="ENSCMIT00000042861.1">
    <property type="protein sequence ID" value="ENSCMIP00000042254.1"/>
    <property type="gene ID" value="ENSCMIG00000017546.1"/>
</dbReference>
<keyword evidence="8" id="KW-1185">Reference proteome</keyword>
<reference evidence="8" key="3">
    <citation type="journal article" date="2014" name="Nature">
        <title>Elephant shark genome provides unique insights into gnathostome evolution.</title>
        <authorList>
            <consortium name="International Elephant Shark Genome Sequencing Consortium"/>
            <person name="Venkatesh B."/>
            <person name="Lee A.P."/>
            <person name="Ravi V."/>
            <person name="Maurya A.K."/>
            <person name="Lian M.M."/>
            <person name="Swann J.B."/>
            <person name="Ohta Y."/>
            <person name="Flajnik M.F."/>
            <person name="Sutoh Y."/>
            <person name="Kasahara M."/>
            <person name="Hoon S."/>
            <person name="Gangu V."/>
            <person name="Roy S.W."/>
            <person name="Irimia M."/>
            <person name="Korzh V."/>
            <person name="Kondrychyn I."/>
            <person name="Lim Z.W."/>
            <person name="Tay B.H."/>
            <person name="Tohari S."/>
            <person name="Kong K.W."/>
            <person name="Ho S."/>
            <person name="Lorente-Galdos B."/>
            <person name="Quilez J."/>
            <person name="Marques-Bonet T."/>
            <person name="Raney B.J."/>
            <person name="Ingham P.W."/>
            <person name="Tay A."/>
            <person name="Hillier L.W."/>
            <person name="Minx P."/>
            <person name="Boehm T."/>
            <person name="Wilson R.K."/>
            <person name="Brenner S."/>
            <person name="Warren W.C."/>
        </authorList>
    </citation>
    <scope>NUCLEOTIDE SEQUENCE [LARGE SCALE GENOMIC DNA]</scope>
</reference>
<feature type="compositionally biased region" description="Low complexity" evidence="5">
    <location>
        <begin position="546"/>
        <end position="556"/>
    </location>
</feature>
<organism evidence="7 8">
    <name type="scientific">Callorhinchus milii</name>
    <name type="common">Ghost shark</name>
    <dbReference type="NCBI Taxonomy" id="7868"/>
    <lineage>
        <taxon>Eukaryota</taxon>
        <taxon>Metazoa</taxon>
        <taxon>Chordata</taxon>
        <taxon>Craniata</taxon>
        <taxon>Vertebrata</taxon>
        <taxon>Chondrichthyes</taxon>
        <taxon>Holocephali</taxon>
        <taxon>Chimaeriformes</taxon>
        <taxon>Callorhinchidae</taxon>
        <taxon>Callorhinchus</taxon>
    </lineage>
</organism>
<dbReference type="Proteomes" id="UP000314986">
    <property type="component" value="Unassembled WGS sequence"/>
</dbReference>
<keyword evidence="4" id="KW-0175">Coiled coil</keyword>
<keyword evidence="2" id="KW-0597">Phosphoprotein</keyword>
<keyword evidence="3" id="KW-0472">Membrane</keyword>
<feature type="compositionally biased region" description="Polar residues" evidence="5">
    <location>
        <begin position="495"/>
        <end position="504"/>
    </location>
</feature>
<evidence type="ECO:0000313" key="8">
    <source>
        <dbReference type="Proteomes" id="UP000314986"/>
    </source>
</evidence>
<evidence type="ECO:0000256" key="3">
    <source>
        <dbReference type="ARBA" id="ARBA00023136"/>
    </source>
</evidence>
<feature type="region of interest" description="Disordered" evidence="5">
    <location>
        <begin position="540"/>
        <end position="634"/>
    </location>
</feature>
<dbReference type="OMA" id="VHVDMTC"/>
<evidence type="ECO:0000259" key="6">
    <source>
        <dbReference type="Pfam" id="PF15453"/>
    </source>
</evidence>
<comment type="subcellular location">
    <subcellularLocation>
        <location evidence="1">Membrane</location>
        <topology evidence="1">Peripheral membrane protein</topology>
    </subcellularLocation>
</comment>
<dbReference type="PANTHER" id="PTHR28664:SF3">
    <property type="entry name" value="TIGHT JUNCTION-ASSOCIATED PROTEIN 1"/>
    <property type="match status" value="1"/>
</dbReference>
<dbReference type="Pfam" id="PF15453">
    <property type="entry name" value="Pilt"/>
    <property type="match status" value="1"/>
</dbReference>
<feature type="domain" description="Tight junction-associated protein 1" evidence="6">
    <location>
        <begin position="275"/>
        <end position="633"/>
    </location>
</feature>
<evidence type="ECO:0000256" key="2">
    <source>
        <dbReference type="ARBA" id="ARBA00022553"/>
    </source>
</evidence>
<evidence type="ECO:0000313" key="7">
    <source>
        <dbReference type="Ensembl" id="ENSCMIP00000042254.1"/>
    </source>
</evidence>
<reference evidence="7" key="4">
    <citation type="submission" date="2025-08" db="UniProtKB">
        <authorList>
            <consortium name="Ensembl"/>
        </authorList>
    </citation>
    <scope>IDENTIFICATION</scope>
</reference>
<evidence type="ECO:0000256" key="4">
    <source>
        <dbReference type="SAM" id="Coils"/>
    </source>
</evidence>
<feature type="compositionally biased region" description="Basic and acidic residues" evidence="5">
    <location>
        <begin position="572"/>
        <end position="586"/>
    </location>
</feature>
<sequence length="634" mass="71139">MSHTPTARKPYRKAPPQHREIRHDPPVFRDELEGTAVPSEQSQVTECRNGKGLQQNEELRRHLNHTTHKLEMMESDFESSRHYLETELNHAREEMDKLRDKFRRLQNSYTASQRTNQDLEDKLHALIKKAEMDKKTLDWEIVELTNKLLDAKTTIDRLEELNERYRQDCNLAVQLLKCNKSHFRNHKFSDLPYVLQEMVNKHMESSTELQSEKESSPLLVPSDVVPTSVIARVLEKPEPLILNSAQSSSGNQPMAEDVFVHVDMSGNTNGGRGSGKEGEQETGKPPNGVCKRQNSTDGAPDETATFERLNPYPTPPQNLFPGRKAVIEFSSDDKVKIPKNSPLPNCTYATRQAISLSLVQGEEDGFERHRTVPNSPSSDGRRSAQVSSKHLPQSPKPGTPKCSGNELRSTQSSPFSSPPQVPSAFASSTSSEEDLMANWQRMFVEKVAPTSERVIAHRTSFSSETARQLQNSLDSRMDGGSERQLLYSDGEESGHSYSWTASRDSSLDTDSTESKVRRGRLMTDYGAEFSLEEGEQLLLHTASGNQPVSQPSSSSPQKHKEYVEVGSGGSSAEERHVQLQESHSTEPEELVEIEDKPSAILVGRQQKSPKRMGVHHLLRKDSLTRAQEQGTLLD</sequence>
<dbReference type="InterPro" id="IPR043441">
    <property type="entry name" value="Tjap1/BEGAIN"/>
</dbReference>
<feature type="compositionally biased region" description="Polar residues" evidence="5">
    <location>
        <begin position="372"/>
        <end position="391"/>
    </location>
</feature>
<evidence type="ECO:0000256" key="5">
    <source>
        <dbReference type="SAM" id="MobiDB-lite"/>
    </source>
</evidence>
<feature type="region of interest" description="Disordered" evidence="5">
    <location>
        <begin position="263"/>
        <end position="322"/>
    </location>
</feature>
<gene>
    <name evidence="7" type="primary">tjap1</name>
</gene>
<reference evidence="7" key="5">
    <citation type="submission" date="2025-09" db="UniProtKB">
        <authorList>
            <consortium name="Ensembl"/>
        </authorList>
    </citation>
    <scope>IDENTIFICATION</scope>
</reference>
<dbReference type="AlphaFoldDB" id="A0A4W3JFM9"/>
<dbReference type="InParanoid" id="A0A4W3JFM9"/>
<dbReference type="GO" id="GO:0005802">
    <property type="term" value="C:trans-Golgi network"/>
    <property type="evidence" value="ECO:0007669"/>
    <property type="project" value="TreeGrafter"/>
</dbReference>
<evidence type="ECO:0000256" key="1">
    <source>
        <dbReference type="ARBA" id="ARBA00004170"/>
    </source>
</evidence>
<feature type="compositionally biased region" description="Basic and acidic residues" evidence="5">
    <location>
        <begin position="17"/>
        <end position="26"/>
    </location>
</feature>
<feature type="compositionally biased region" description="Polar residues" evidence="5">
    <location>
        <begin position="459"/>
        <end position="474"/>
    </location>
</feature>
<reference evidence="8" key="1">
    <citation type="journal article" date="2006" name="Science">
        <title>Ancient noncoding elements conserved in the human genome.</title>
        <authorList>
            <person name="Venkatesh B."/>
            <person name="Kirkness E.F."/>
            <person name="Loh Y.H."/>
            <person name="Halpern A.L."/>
            <person name="Lee A.P."/>
            <person name="Johnson J."/>
            <person name="Dandona N."/>
            <person name="Viswanathan L.D."/>
            <person name="Tay A."/>
            <person name="Venter J.C."/>
            <person name="Strausberg R.L."/>
            <person name="Brenner S."/>
        </authorList>
    </citation>
    <scope>NUCLEOTIDE SEQUENCE [LARGE SCALE GENOMIC DNA]</scope>
</reference>
<reference evidence="8" key="2">
    <citation type="journal article" date="2007" name="PLoS Biol.">
        <title>Survey sequencing and comparative analysis of the elephant shark (Callorhinchus milii) genome.</title>
        <authorList>
            <person name="Venkatesh B."/>
            <person name="Kirkness E.F."/>
            <person name="Loh Y.H."/>
            <person name="Halpern A.L."/>
            <person name="Lee A.P."/>
            <person name="Johnson J."/>
            <person name="Dandona N."/>
            <person name="Viswanathan L.D."/>
            <person name="Tay A."/>
            <person name="Venter J.C."/>
            <person name="Strausberg R.L."/>
            <person name="Brenner S."/>
        </authorList>
    </citation>
    <scope>NUCLEOTIDE SEQUENCE [LARGE SCALE GENOMIC DNA]</scope>
</reference>
<dbReference type="PANTHER" id="PTHR28664">
    <property type="entry name" value="TIGHT JUNCTION-ASSOCIATED PROTEIN 1"/>
    <property type="match status" value="1"/>
</dbReference>
<feature type="compositionally biased region" description="Polar residues" evidence="5">
    <location>
        <begin position="624"/>
        <end position="634"/>
    </location>
</feature>
<dbReference type="InterPro" id="IPR043470">
    <property type="entry name" value="Tjap1_dom"/>
</dbReference>
<dbReference type="GO" id="GO:0007030">
    <property type="term" value="P:Golgi organization"/>
    <property type="evidence" value="ECO:0007669"/>
    <property type="project" value="TreeGrafter"/>
</dbReference>
<protein>
    <submittedName>
        <fullName evidence="7">Tight junction associated protein 1 (peripheral)</fullName>
    </submittedName>
</protein>
<dbReference type="GO" id="GO:0016020">
    <property type="term" value="C:membrane"/>
    <property type="evidence" value="ECO:0007669"/>
    <property type="project" value="UniProtKB-SubCell"/>
</dbReference>